<protein>
    <recommendedName>
        <fullName evidence="1">NAD-dependent epimerase/dehydratase domain-containing protein</fullName>
    </recommendedName>
</protein>
<dbReference type="EMBL" id="JAJTJA010000014">
    <property type="protein sequence ID" value="KAH8690119.1"/>
    <property type="molecule type" value="Genomic_DNA"/>
</dbReference>
<gene>
    <name evidence="2" type="ORF">BGW36DRAFT_433072</name>
</gene>
<dbReference type="SUPFAM" id="SSF51735">
    <property type="entry name" value="NAD(P)-binding Rossmann-fold domains"/>
    <property type="match status" value="1"/>
</dbReference>
<dbReference type="PANTHER" id="PTHR48079">
    <property type="entry name" value="PROTEIN YEEZ"/>
    <property type="match status" value="1"/>
</dbReference>
<reference evidence="2" key="1">
    <citation type="submission" date="2021-12" db="EMBL/GenBank/DDBJ databases">
        <title>Convergent genome expansion in fungi linked to evolution of root-endophyte symbiosis.</title>
        <authorList>
            <consortium name="DOE Joint Genome Institute"/>
            <person name="Ke Y.-H."/>
            <person name="Bonito G."/>
            <person name="Liao H.-L."/>
            <person name="Looney B."/>
            <person name="Rojas-Flechas A."/>
            <person name="Nash J."/>
            <person name="Hameed K."/>
            <person name="Schadt C."/>
            <person name="Martin F."/>
            <person name="Crous P.W."/>
            <person name="Miettinen O."/>
            <person name="Magnuson J.K."/>
            <person name="Labbe J."/>
            <person name="Jacobson D."/>
            <person name="Doktycz M.J."/>
            <person name="Veneault-Fourrey C."/>
            <person name="Kuo A."/>
            <person name="Mondo S."/>
            <person name="Calhoun S."/>
            <person name="Riley R."/>
            <person name="Ohm R."/>
            <person name="LaButti K."/>
            <person name="Andreopoulos B."/>
            <person name="Pangilinan J."/>
            <person name="Nolan M."/>
            <person name="Tritt A."/>
            <person name="Clum A."/>
            <person name="Lipzen A."/>
            <person name="Daum C."/>
            <person name="Barry K."/>
            <person name="Grigoriev I.V."/>
            <person name="Vilgalys R."/>
        </authorList>
    </citation>
    <scope>NUCLEOTIDE SEQUENCE</scope>
    <source>
        <strain evidence="2">PMI_201</strain>
    </source>
</reference>
<dbReference type="RefSeq" id="XP_046066402.1">
    <property type="nucleotide sequence ID" value="XM_046221218.1"/>
</dbReference>
<proteinExistence type="predicted"/>
<dbReference type="InterPro" id="IPR001509">
    <property type="entry name" value="Epimerase_deHydtase"/>
</dbReference>
<dbReference type="Proteomes" id="UP001201262">
    <property type="component" value="Unassembled WGS sequence"/>
</dbReference>
<evidence type="ECO:0000313" key="3">
    <source>
        <dbReference type="Proteomes" id="UP001201262"/>
    </source>
</evidence>
<dbReference type="GO" id="GO:0004029">
    <property type="term" value="F:aldehyde dehydrogenase (NAD+) activity"/>
    <property type="evidence" value="ECO:0007669"/>
    <property type="project" value="TreeGrafter"/>
</dbReference>
<dbReference type="Gene3D" id="3.40.50.720">
    <property type="entry name" value="NAD(P)-binding Rossmann-like Domain"/>
    <property type="match status" value="1"/>
</dbReference>
<dbReference type="GeneID" id="70251505"/>
<feature type="domain" description="NAD-dependent epimerase/dehydratase" evidence="1">
    <location>
        <begin position="5"/>
        <end position="230"/>
    </location>
</feature>
<dbReference type="AlphaFoldDB" id="A0AAD4KF23"/>
<sequence length="355" mass="39066">MVQNILITGAAGYIGGSVLSDLLATSSSALKGVRLYAAVRTQEQVQALSKLGVNVIQMDISDAETATEAVLKNEIDMVVHTASSILADIPILLIQALGQRRQVSGKQTYFIHSSVITIYSEEAGWPAGEVKDTDPLFQKEKELASQHPVVKTNIAVVEEALKHDVKCVNIAVPTVYGTGTGQWRKLSVSIPAYIRVSIEHKIVYKFDKDGSPPAVHISDLAELYVILVEKILQEEDIPMTETGYYFAMAHRAPWWQIMDGIANALYARGLVPEPKVHIWPSDEMAAEYLGFPAAYIRAMGTASGNATPVNAYRLGWQPKWTQEKFLESIDDEVQAVLDFDIGNTNIFKVLHPSEN</sequence>
<dbReference type="PANTHER" id="PTHR48079:SF6">
    <property type="entry name" value="NAD(P)-BINDING DOMAIN-CONTAINING PROTEIN-RELATED"/>
    <property type="match status" value="1"/>
</dbReference>
<accession>A0AAD4KF23</accession>
<dbReference type="InterPro" id="IPR051783">
    <property type="entry name" value="NAD(P)-dependent_oxidoreduct"/>
</dbReference>
<evidence type="ECO:0000313" key="2">
    <source>
        <dbReference type="EMBL" id="KAH8690119.1"/>
    </source>
</evidence>
<dbReference type="GO" id="GO:0005737">
    <property type="term" value="C:cytoplasm"/>
    <property type="evidence" value="ECO:0007669"/>
    <property type="project" value="TreeGrafter"/>
</dbReference>
<evidence type="ECO:0000259" key="1">
    <source>
        <dbReference type="Pfam" id="PF01370"/>
    </source>
</evidence>
<comment type="caution">
    <text evidence="2">The sequence shown here is derived from an EMBL/GenBank/DDBJ whole genome shotgun (WGS) entry which is preliminary data.</text>
</comment>
<name>A0AAD4KF23_9EURO</name>
<organism evidence="2 3">
    <name type="scientific">Talaromyces proteolyticus</name>
    <dbReference type="NCBI Taxonomy" id="1131652"/>
    <lineage>
        <taxon>Eukaryota</taxon>
        <taxon>Fungi</taxon>
        <taxon>Dikarya</taxon>
        <taxon>Ascomycota</taxon>
        <taxon>Pezizomycotina</taxon>
        <taxon>Eurotiomycetes</taxon>
        <taxon>Eurotiomycetidae</taxon>
        <taxon>Eurotiales</taxon>
        <taxon>Trichocomaceae</taxon>
        <taxon>Talaromyces</taxon>
        <taxon>Talaromyces sect. Bacilispori</taxon>
    </lineage>
</organism>
<dbReference type="InterPro" id="IPR036291">
    <property type="entry name" value="NAD(P)-bd_dom_sf"/>
</dbReference>
<keyword evidence="3" id="KW-1185">Reference proteome</keyword>
<dbReference type="Pfam" id="PF01370">
    <property type="entry name" value="Epimerase"/>
    <property type="match status" value="1"/>
</dbReference>